<accession>A0A1N7SQM6</accession>
<keyword evidence="3" id="KW-1185">Reference proteome</keyword>
<sequence>MTRVNEEQVTDDPPGGPVLSLRLPAGTDPAVVSSLKRELEDLVAVVLTKTPFGEVVIERADELADAITKLSAPVAPLIEERIRRQETIRSVLARGEWLTVEQINALQIAPPPNNAQPAADWKRRGRIFSVSIGGKEYFAGYQFDTMCQPLPVIKEILDALGPKADSWKIAAWFHFKNGWIRGTGDCEDQPVAPMDALDRHETVLNAARRMHSTYIA</sequence>
<dbReference type="EMBL" id="CYGY02000068">
    <property type="protein sequence ID" value="SIT49247.1"/>
    <property type="molecule type" value="Genomic_DNA"/>
</dbReference>
<gene>
    <name evidence="2" type="ORF">BN2476_680026</name>
</gene>
<dbReference type="AlphaFoldDB" id="A0A1N7SQM6"/>
<protein>
    <submittedName>
        <fullName evidence="2">Uncharacterized protein</fullName>
    </submittedName>
</protein>
<evidence type="ECO:0000313" key="3">
    <source>
        <dbReference type="Proteomes" id="UP000195569"/>
    </source>
</evidence>
<feature type="region of interest" description="Disordered" evidence="1">
    <location>
        <begin position="1"/>
        <end position="22"/>
    </location>
</feature>
<dbReference type="OrthoDB" id="111944at2"/>
<dbReference type="RefSeq" id="WP_087738342.1">
    <property type="nucleotide sequence ID" value="NZ_CYGY02000068.1"/>
</dbReference>
<organism evidence="2 3">
    <name type="scientific">Paraburkholderia piptadeniae</name>
    <dbReference type="NCBI Taxonomy" id="1701573"/>
    <lineage>
        <taxon>Bacteria</taxon>
        <taxon>Pseudomonadati</taxon>
        <taxon>Pseudomonadota</taxon>
        <taxon>Betaproteobacteria</taxon>
        <taxon>Burkholderiales</taxon>
        <taxon>Burkholderiaceae</taxon>
        <taxon>Paraburkholderia</taxon>
    </lineage>
</organism>
<evidence type="ECO:0000256" key="1">
    <source>
        <dbReference type="SAM" id="MobiDB-lite"/>
    </source>
</evidence>
<proteinExistence type="predicted"/>
<comment type="caution">
    <text evidence="2">The sequence shown here is derived from an EMBL/GenBank/DDBJ whole genome shotgun (WGS) entry which is preliminary data.</text>
</comment>
<name>A0A1N7SQM6_9BURK</name>
<reference evidence="2" key="1">
    <citation type="submission" date="2016-12" db="EMBL/GenBank/DDBJ databases">
        <authorList>
            <person name="Moulin L."/>
        </authorList>
    </citation>
    <scope>NUCLEOTIDE SEQUENCE [LARGE SCALE GENOMIC DNA]</scope>
    <source>
        <strain evidence="2">STM 7183</strain>
    </source>
</reference>
<evidence type="ECO:0000313" key="2">
    <source>
        <dbReference type="EMBL" id="SIT49247.1"/>
    </source>
</evidence>
<dbReference type="Proteomes" id="UP000195569">
    <property type="component" value="Unassembled WGS sequence"/>
</dbReference>